<keyword evidence="2" id="KW-1185">Reference proteome</keyword>
<gene>
    <name evidence="1" type="ORF">B0H16DRAFT_1507864</name>
</gene>
<dbReference type="AlphaFoldDB" id="A0AAD7NUJ4"/>
<organism evidence="1 2">
    <name type="scientific">Mycena metata</name>
    <dbReference type="NCBI Taxonomy" id="1033252"/>
    <lineage>
        <taxon>Eukaryota</taxon>
        <taxon>Fungi</taxon>
        <taxon>Dikarya</taxon>
        <taxon>Basidiomycota</taxon>
        <taxon>Agaricomycotina</taxon>
        <taxon>Agaricomycetes</taxon>
        <taxon>Agaricomycetidae</taxon>
        <taxon>Agaricales</taxon>
        <taxon>Marasmiineae</taxon>
        <taxon>Mycenaceae</taxon>
        <taxon>Mycena</taxon>
    </lineage>
</organism>
<comment type="caution">
    <text evidence="1">The sequence shown here is derived from an EMBL/GenBank/DDBJ whole genome shotgun (WGS) entry which is preliminary data.</text>
</comment>
<name>A0AAD7NUJ4_9AGAR</name>
<protein>
    <submittedName>
        <fullName evidence="1">Uncharacterized protein</fullName>
    </submittedName>
</protein>
<evidence type="ECO:0000313" key="2">
    <source>
        <dbReference type="Proteomes" id="UP001215598"/>
    </source>
</evidence>
<proteinExistence type="predicted"/>
<evidence type="ECO:0000313" key="1">
    <source>
        <dbReference type="EMBL" id="KAJ7775555.1"/>
    </source>
</evidence>
<accession>A0AAD7NUJ4</accession>
<dbReference type="Proteomes" id="UP001215598">
    <property type="component" value="Unassembled WGS sequence"/>
</dbReference>
<sequence length="250" mass="28160">MSASAQKDRFRVIGIHKVPAHLSKEEVERKVNALADKFVRIPSVQQNLLKLELLLQTKFLDDLLEKIGFAPAEPHVILVAETESLDHFTEVLKDKDVGKFLAEAKEFGFEGRASLFSVDVQIVSSPLSRGGTHYAGIYTVPHEVSVAQYGSKFQNWIESWATMQTMKKHEVDFEVWKQNNLIDNYLGELGLLRAEPFFIVRTASKEESHMIEVMKHAEARDLVSAVKQDVDMTSGTNAFCVDIVTKLDKA</sequence>
<reference evidence="1" key="1">
    <citation type="submission" date="2023-03" db="EMBL/GenBank/DDBJ databases">
        <title>Massive genome expansion in bonnet fungi (Mycena s.s.) driven by repeated elements and novel gene families across ecological guilds.</title>
        <authorList>
            <consortium name="Lawrence Berkeley National Laboratory"/>
            <person name="Harder C.B."/>
            <person name="Miyauchi S."/>
            <person name="Viragh M."/>
            <person name="Kuo A."/>
            <person name="Thoen E."/>
            <person name="Andreopoulos B."/>
            <person name="Lu D."/>
            <person name="Skrede I."/>
            <person name="Drula E."/>
            <person name="Henrissat B."/>
            <person name="Morin E."/>
            <person name="Kohler A."/>
            <person name="Barry K."/>
            <person name="LaButti K."/>
            <person name="Morin E."/>
            <person name="Salamov A."/>
            <person name="Lipzen A."/>
            <person name="Mereny Z."/>
            <person name="Hegedus B."/>
            <person name="Baldrian P."/>
            <person name="Stursova M."/>
            <person name="Weitz H."/>
            <person name="Taylor A."/>
            <person name="Grigoriev I.V."/>
            <person name="Nagy L.G."/>
            <person name="Martin F."/>
            <person name="Kauserud H."/>
        </authorList>
    </citation>
    <scope>NUCLEOTIDE SEQUENCE</scope>
    <source>
        <strain evidence="1">CBHHK182m</strain>
    </source>
</reference>
<dbReference type="EMBL" id="JARKIB010000010">
    <property type="protein sequence ID" value="KAJ7775555.1"/>
    <property type="molecule type" value="Genomic_DNA"/>
</dbReference>